<feature type="compositionally biased region" description="Low complexity" evidence="1">
    <location>
        <begin position="99"/>
        <end position="112"/>
    </location>
</feature>
<dbReference type="GO" id="GO:0005929">
    <property type="term" value="C:cilium"/>
    <property type="evidence" value="ECO:0007669"/>
    <property type="project" value="TreeGrafter"/>
</dbReference>
<feature type="region of interest" description="Disordered" evidence="1">
    <location>
        <begin position="99"/>
        <end position="155"/>
    </location>
</feature>
<reference evidence="2" key="1">
    <citation type="submission" date="2021-02" db="EMBL/GenBank/DDBJ databases">
        <authorList>
            <person name="Nowell W R."/>
        </authorList>
    </citation>
    <scope>NUCLEOTIDE SEQUENCE</scope>
</reference>
<evidence type="ECO:0000313" key="2">
    <source>
        <dbReference type="EMBL" id="CAF1322683.1"/>
    </source>
</evidence>
<accession>A0A815F0H9</accession>
<dbReference type="PANTHER" id="PTHR16517:SF7">
    <property type="entry name" value="PROTEIN KING TUBBY"/>
    <property type="match status" value="1"/>
</dbReference>
<organism evidence="2 4">
    <name type="scientific">Didymodactylos carnosus</name>
    <dbReference type="NCBI Taxonomy" id="1234261"/>
    <lineage>
        <taxon>Eukaryota</taxon>
        <taxon>Metazoa</taxon>
        <taxon>Spiralia</taxon>
        <taxon>Gnathifera</taxon>
        <taxon>Rotifera</taxon>
        <taxon>Eurotatoria</taxon>
        <taxon>Bdelloidea</taxon>
        <taxon>Philodinida</taxon>
        <taxon>Philodinidae</taxon>
        <taxon>Didymodactylos</taxon>
    </lineage>
</organism>
<feature type="compositionally biased region" description="Basic and acidic residues" evidence="1">
    <location>
        <begin position="116"/>
        <end position="126"/>
    </location>
</feature>
<evidence type="ECO:0000313" key="4">
    <source>
        <dbReference type="Proteomes" id="UP000663829"/>
    </source>
</evidence>
<dbReference type="Gene3D" id="3.20.90.10">
    <property type="entry name" value="Tubby Protein, Chain A"/>
    <property type="match status" value="1"/>
</dbReference>
<dbReference type="Proteomes" id="UP000663829">
    <property type="component" value="Unassembled WGS sequence"/>
</dbReference>
<protein>
    <submittedName>
        <fullName evidence="2">Uncharacterized protein</fullName>
    </submittedName>
</protein>
<gene>
    <name evidence="2" type="ORF">GPM918_LOCUS29553</name>
    <name evidence="3" type="ORF">SRO942_LOCUS30138</name>
</gene>
<dbReference type="EMBL" id="CAJOBC010048632">
    <property type="protein sequence ID" value="CAF4170004.1"/>
    <property type="molecule type" value="Genomic_DNA"/>
</dbReference>
<dbReference type="PANTHER" id="PTHR16517">
    <property type="entry name" value="TUBBY-RELATED"/>
    <property type="match status" value="1"/>
</dbReference>
<dbReference type="Proteomes" id="UP000681722">
    <property type="component" value="Unassembled WGS sequence"/>
</dbReference>
<feature type="non-terminal residue" evidence="2">
    <location>
        <position position="1"/>
    </location>
</feature>
<evidence type="ECO:0000313" key="3">
    <source>
        <dbReference type="EMBL" id="CAF4170004.1"/>
    </source>
</evidence>
<dbReference type="AlphaFoldDB" id="A0A815F0H9"/>
<evidence type="ECO:0000256" key="1">
    <source>
        <dbReference type="SAM" id="MobiDB-lite"/>
    </source>
</evidence>
<dbReference type="GO" id="GO:0061512">
    <property type="term" value="P:protein localization to cilium"/>
    <property type="evidence" value="ECO:0007669"/>
    <property type="project" value="TreeGrafter"/>
</dbReference>
<dbReference type="EMBL" id="CAJNOQ010013492">
    <property type="protein sequence ID" value="CAF1322683.1"/>
    <property type="molecule type" value="Genomic_DNA"/>
</dbReference>
<comment type="caution">
    <text evidence="2">The sequence shown here is derived from an EMBL/GenBank/DDBJ whole genome shotgun (WGS) entry which is preliminary data.</text>
</comment>
<dbReference type="SUPFAM" id="SSF54518">
    <property type="entry name" value="Tubby C-terminal domain-like"/>
    <property type="match status" value="1"/>
</dbReference>
<dbReference type="InterPro" id="IPR025659">
    <property type="entry name" value="Tubby-like_C"/>
</dbReference>
<sequence>MDTRVLPWVKYDICRVSMVADDRPRNLQNIFYDTQWASLAKFKLNIGLDGNRGGKESAMVQRASSRQMNDNNAEELPPIQRQRPRIAFDDDEGDHIFSFYTSSHNSTSSSSTEQKGTPHELADVDRHRRPSEAINQHSIHPNVRNRTESSSVEPHMGSSTFIQAFDMMQENLLRFVFHPIPKDSTGFIQCRLTRDKHDGGIGKRLFPTYSLQAEREGGKKVHLLAARKRGTGP</sequence>
<proteinExistence type="predicted"/>
<keyword evidence="4" id="KW-1185">Reference proteome</keyword>
<name>A0A815F0H9_9BILA</name>